<name>A0A8S4RUE5_9NEOP</name>
<protein>
    <submittedName>
        <fullName evidence="1">Jg3808 protein</fullName>
    </submittedName>
</protein>
<proteinExistence type="predicted"/>
<comment type="caution">
    <text evidence="1">The sequence shown here is derived from an EMBL/GenBank/DDBJ whole genome shotgun (WGS) entry which is preliminary data.</text>
</comment>
<keyword evidence="2" id="KW-1185">Reference proteome</keyword>
<sequence length="102" mass="11780">MAATSRREKKSPEDTLTLLKDMKEDNQNEIKSSNHNIVVKLNENAVEKRNGKIMFTDRDKPSGRVDERKDYAQLVKGFNLRVERTPASLQPVKRTYAFILCN</sequence>
<dbReference type="EMBL" id="CAKXAJ010025504">
    <property type="protein sequence ID" value="CAH2240400.1"/>
    <property type="molecule type" value="Genomic_DNA"/>
</dbReference>
<dbReference type="AlphaFoldDB" id="A0A8S4RUE5"/>
<organism evidence="1 2">
    <name type="scientific">Pararge aegeria aegeria</name>
    <dbReference type="NCBI Taxonomy" id="348720"/>
    <lineage>
        <taxon>Eukaryota</taxon>
        <taxon>Metazoa</taxon>
        <taxon>Ecdysozoa</taxon>
        <taxon>Arthropoda</taxon>
        <taxon>Hexapoda</taxon>
        <taxon>Insecta</taxon>
        <taxon>Pterygota</taxon>
        <taxon>Neoptera</taxon>
        <taxon>Endopterygota</taxon>
        <taxon>Lepidoptera</taxon>
        <taxon>Glossata</taxon>
        <taxon>Ditrysia</taxon>
        <taxon>Papilionoidea</taxon>
        <taxon>Nymphalidae</taxon>
        <taxon>Satyrinae</taxon>
        <taxon>Satyrini</taxon>
        <taxon>Parargina</taxon>
        <taxon>Pararge</taxon>
    </lineage>
</organism>
<reference evidence="1" key="1">
    <citation type="submission" date="2022-03" db="EMBL/GenBank/DDBJ databases">
        <authorList>
            <person name="Lindestad O."/>
        </authorList>
    </citation>
    <scope>NUCLEOTIDE SEQUENCE</scope>
</reference>
<accession>A0A8S4RUE5</accession>
<evidence type="ECO:0000313" key="2">
    <source>
        <dbReference type="Proteomes" id="UP000838756"/>
    </source>
</evidence>
<dbReference type="Proteomes" id="UP000838756">
    <property type="component" value="Unassembled WGS sequence"/>
</dbReference>
<evidence type="ECO:0000313" key="1">
    <source>
        <dbReference type="EMBL" id="CAH2240400.1"/>
    </source>
</evidence>
<gene>
    <name evidence="1" type="primary">jg3808</name>
    <name evidence="1" type="ORF">PAEG_LOCUS16990</name>
</gene>